<keyword evidence="1" id="KW-0472">Membrane</keyword>
<feature type="transmembrane region" description="Helical" evidence="1">
    <location>
        <begin position="338"/>
        <end position="356"/>
    </location>
</feature>
<keyword evidence="1" id="KW-0812">Transmembrane</keyword>
<feature type="transmembrane region" description="Helical" evidence="1">
    <location>
        <begin position="117"/>
        <end position="146"/>
    </location>
</feature>
<organism evidence="2 3">
    <name type="scientific">Nothophoma quercina</name>
    <dbReference type="NCBI Taxonomy" id="749835"/>
    <lineage>
        <taxon>Eukaryota</taxon>
        <taxon>Fungi</taxon>
        <taxon>Dikarya</taxon>
        <taxon>Ascomycota</taxon>
        <taxon>Pezizomycotina</taxon>
        <taxon>Dothideomycetes</taxon>
        <taxon>Pleosporomycetidae</taxon>
        <taxon>Pleosporales</taxon>
        <taxon>Pleosporineae</taxon>
        <taxon>Didymellaceae</taxon>
        <taxon>Nothophoma</taxon>
    </lineage>
</organism>
<evidence type="ECO:0000313" key="3">
    <source>
        <dbReference type="Proteomes" id="UP001521222"/>
    </source>
</evidence>
<gene>
    <name evidence="2" type="ORF">SLS59_002038</name>
</gene>
<sequence length="577" mass="65419">MRYLPKALATVLEFAVTNPFDDWIAGNNVTYRGTLTGANESTRVLEYIRDETISDRLGIVLTSFWQGVAWGPQITRAGLFDRPQYPYQGLNTAAPERWVNTTEAVFSRPVPVYRADVGWIVTLLLITTTLLLLGIANVVISFLTIAPDLFYYASSMARENPYIHTPDGGTAMDGAERSRFLKDMRVQVADVSPENEVGYVVLKSVGDEQDFRTGRLKKVDMTVPYNQTPEQHSEFASMRDSFYILMNLNQYKMKPVISMTREAEGLLRIVLFSKDLRLVGTHKTLAQKRLKLAHDLRSNRRKGVVPIFLSTLWFILALGISIEAAFGDLGSNLQAHSLAMGLFISWLPILILCSILDRNPVASDDIQRKLNKLVDLTCDSLLDTGTREAYITSFQDLPQSQQMAYWVEKIATKAEYIRGGYFHGFAGQARTRFHYGAAYALLIDVEKAYIAERGRNWLSDPREARAALVLGQLDKGFTWFAVVEEYWIIGTIISCVMMGLGMSYIVLEWLLQAYLSIENYKDAMNGLRRVRRFRYATLWIKYPLDLFVHLVTCTLNTLREVVVQDATLNRKIASDVL</sequence>
<keyword evidence="3" id="KW-1185">Reference proteome</keyword>
<comment type="caution">
    <text evidence="2">The sequence shown here is derived from an EMBL/GenBank/DDBJ whole genome shotgun (WGS) entry which is preliminary data.</text>
</comment>
<keyword evidence="1" id="KW-1133">Transmembrane helix</keyword>
<evidence type="ECO:0000313" key="2">
    <source>
        <dbReference type="EMBL" id="KAL1608847.1"/>
    </source>
</evidence>
<reference evidence="2 3" key="1">
    <citation type="submission" date="2024-02" db="EMBL/GenBank/DDBJ databases">
        <title>De novo assembly and annotation of 12 fungi associated with fruit tree decline syndrome in Ontario, Canada.</title>
        <authorList>
            <person name="Sulman M."/>
            <person name="Ellouze W."/>
            <person name="Ilyukhin E."/>
        </authorList>
    </citation>
    <scope>NUCLEOTIDE SEQUENCE [LARGE SCALE GENOMIC DNA]</scope>
    <source>
        <strain evidence="2 3">M97-236</strain>
    </source>
</reference>
<proteinExistence type="predicted"/>
<name>A0ABR3RY07_9PLEO</name>
<dbReference type="Proteomes" id="UP001521222">
    <property type="component" value="Unassembled WGS sequence"/>
</dbReference>
<dbReference type="EMBL" id="JAKIXB020000005">
    <property type="protein sequence ID" value="KAL1608847.1"/>
    <property type="molecule type" value="Genomic_DNA"/>
</dbReference>
<accession>A0ABR3RY07</accession>
<protein>
    <submittedName>
        <fullName evidence="2">Uncharacterized protein</fullName>
    </submittedName>
</protein>
<feature type="transmembrane region" description="Helical" evidence="1">
    <location>
        <begin position="486"/>
        <end position="507"/>
    </location>
</feature>
<feature type="transmembrane region" description="Helical" evidence="1">
    <location>
        <begin position="304"/>
        <end position="326"/>
    </location>
</feature>
<evidence type="ECO:0000256" key="1">
    <source>
        <dbReference type="SAM" id="Phobius"/>
    </source>
</evidence>